<feature type="compositionally biased region" description="Acidic residues" evidence="1">
    <location>
        <begin position="142"/>
        <end position="153"/>
    </location>
</feature>
<name>A0ABR1P451_DIAER</name>
<reference evidence="3 4" key="1">
    <citation type="submission" date="2024-02" db="EMBL/GenBank/DDBJ databases">
        <title>De novo assembly and annotation of 12 fungi associated with fruit tree decline syndrome in Ontario, Canada.</title>
        <authorList>
            <person name="Sulman M."/>
            <person name="Ellouze W."/>
            <person name="Ilyukhin E."/>
        </authorList>
    </citation>
    <scope>NUCLEOTIDE SEQUENCE [LARGE SCALE GENOMIC DNA]</scope>
    <source>
        <strain evidence="3 4">M169</strain>
    </source>
</reference>
<proteinExistence type="predicted"/>
<protein>
    <recommendedName>
        <fullName evidence="2">2EXR domain-containing protein</fullName>
    </recommendedName>
</protein>
<feature type="domain" description="2EXR" evidence="2">
    <location>
        <begin position="55"/>
        <end position="231"/>
    </location>
</feature>
<comment type="caution">
    <text evidence="3">The sequence shown here is derived from an EMBL/GenBank/DDBJ whole genome shotgun (WGS) entry which is preliminary data.</text>
</comment>
<evidence type="ECO:0000259" key="2">
    <source>
        <dbReference type="Pfam" id="PF20150"/>
    </source>
</evidence>
<dbReference type="InterPro" id="IPR045518">
    <property type="entry name" value="2EXR"/>
</dbReference>
<feature type="compositionally biased region" description="Basic residues" evidence="1">
    <location>
        <begin position="1"/>
        <end position="11"/>
    </location>
</feature>
<feature type="compositionally biased region" description="Basic residues" evidence="1">
    <location>
        <begin position="158"/>
        <end position="167"/>
    </location>
</feature>
<evidence type="ECO:0000256" key="1">
    <source>
        <dbReference type="SAM" id="MobiDB-lite"/>
    </source>
</evidence>
<sequence length="481" mass="53781">MSSPARPKKVPRLAASNAQADPTASQLALQTNAVQTIGQDVATVVPNGGTALELPSFSKLPCEIRALIWESTWEPREVKVKRYVEAHKSDLDCDGKVKSRSRRRHRDKLLHSNAVMLTEWDDSPYIRAIGRDVTVAQQQATDGEEEDGDDDREDEKKKLSHNAKKLANRPDKVQQKDLQRVRTIATTATKPPATLFVNRESRDETLRRYPLAFALPGGESRVYFNFALDTLVLSRHAQLDHAFTKVDLSRLQRISIPEVKPDDSGDYKAVGRSTDCLFQEKDAEGVVVGDMMSGATPEEQVEAVFAPSRAVLSAICPKIEQIVFSPITTCRKVCLSTGHKSCARNFARGGVTLPMYRVDHHDETWERGQTTIADCNSHANEPKMKRNFGLTQKPFSAQVGKVDGILLYRDYRTGGGDVMVSMLSVQHDGLPDLGAPAYHTKMRVYEWGRRVRQAECVRINLEWLLGIGDPARKMQTLDYEL</sequence>
<dbReference type="PANTHER" id="PTHR35910">
    <property type="entry name" value="2EXR DOMAIN-CONTAINING PROTEIN"/>
    <property type="match status" value="1"/>
</dbReference>
<accession>A0ABR1P451</accession>
<dbReference type="PANTHER" id="PTHR35910:SF6">
    <property type="entry name" value="2EXR DOMAIN-CONTAINING PROTEIN"/>
    <property type="match status" value="1"/>
</dbReference>
<evidence type="ECO:0000313" key="3">
    <source>
        <dbReference type="EMBL" id="KAK7725888.1"/>
    </source>
</evidence>
<organism evidence="3 4">
    <name type="scientific">Diaporthe eres</name>
    <name type="common">Phomopsis oblonga</name>
    <dbReference type="NCBI Taxonomy" id="83184"/>
    <lineage>
        <taxon>Eukaryota</taxon>
        <taxon>Fungi</taxon>
        <taxon>Dikarya</taxon>
        <taxon>Ascomycota</taxon>
        <taxon>Pezizomycotina</taxon>
        <taxon>Sordariomycetes</taxon>
        <taxon>Sordariomycetidae</taxon>
        <taxon>Diaporthales</taxon>
        <taxon>Diaporthaceae</taxon>
        <taxon>Diaporthe</taxon>
        <taxon>Diaporthe eres species complex</taxon>
    </lineage>
</organism>
<dbReference type="EMBL" id="JAKNSF020000046">
    <property type="protein sequence ID" value="KAK7725888.1"/>
    <property type="molecule type" value="Genomic_DNA"/>
</dbReference>
<gene>
    <name evidence="3" type="ORF">SLS63_007880</name>
</gene>
<feature type="region of interest" description="Disordered" evidence="1">
    <location>
        <begin position="1"/>
        <end position="23"/>
    </location>
</feature>
<dbReference type="Proteomes" id="UP001430848">
    <property type="component" value="Unassembled WGS sequence"/>
</dbReference>
<dbReference type="Pfam" id="PF20150">
    <property type="entry name" value="2EXR"/>
    <property type="match status" value="1"/>
</dbReference>
<evidence type="ECO:0000313" key="4">
    <source>
        <dbReference type="Proteomes" id="UP001430848"/>
    </source>
</evidence>
<keyword evidence="4" id="KW-1185">Reference proteome</keyword>
<feature type="region of interest" description="Disordered" evidence="1">
    <location>
        <begin position="136"/>
        <end position="174"/>
    </location>
</feature>